<evidence type="ECO:0000259" key="14">
    <source>
        <dbReference type="Pfam" id="PF00905"/>
    </source>
</evidence>
<comment type="pathway">
    <text evidence="1">Cell wall biogenesis; peptidoglycan biosynthesis.</text>
</comment>
<dbReference type="GO" id="GO:0008658">
    <property type="term" value="F:penicillin binding"/>
    <property type="evidence" value="ECO:0007669"/>
    <property type="project" value="InterPro"/>
</dbReference>
<dbReference type="Pfam" id="PF00912">
    <property type="entry name" value="Transgly"/>
    <property type="match status" value="1"/>
</dbReference>
<dbReference type="Gene3D" id="1.10.3810.10">
    <property type="entry name" value="Biosynthetic peptidoglycan transglycosylase-like"/>
    <property type="match status" value="1"/>
</dbReference>
<dbReference type="NCBIfam" id="TIGR02074">
    <property type="entry name" value="PBP_1a_fam"/>
    <property type="match status" value="1"/>
</dbReference>
<feature type="domain" description="Glycosyl transferase family 51" evidence="15">
    <location>
        <begin position="128"/>
        <end position="311"/>
    </location>
</feature>
<feature type="region of interest" description="Disordered" evidence="12">
    <location>
        <begin position="724"/>
        <end position="746"/>
    </location>
</feature>
<evidence type="ECO:0000313" key="16">
    <source>
        <dbReference type="EMBL" id="QUJ75933.1"/>
    </source>
</evidence>
<evidence type="ECO:0000256" key="10">
    <source>
        <dbReference type="ARBA" id="ARBA00044770"/>
    </source>
</evidence>
<dbReference type="InterPro" id="IPR001460">
    <property type="entry name" value="PCN-bd_Tpept"/>
</dbReference>
<dbReference type="EMBL" id="CP073581">
    <property type="protein sequence ID" value="QUJ75933.1"/>
    <property type="molecule type" value="Genomic_DNA"/>
</dbReference>
<dbReference type="GO" id="GO:0008955">
    <property type="term" value="F:peptidoglycan glycosyltransferase activity"/>
    <property type="evidence" value="ECO:0007669"/>
    <property type="project" value="UniProtKB-EC"/>
</dbReference>
<dbReference type="SUPFAM" id="SSF56601">
    <property type="entry name" value="beta-lactamase/transpeptidase-like"/>
    <property type="match status" value="1"/>
</dbReference>
<keyword evidence="17" id="KW-1185">Reference proteome</keyword>
<reference evidence="16" key="1">
    <citation type="submission" date="2021-04" db="EMBL/GenBank/DDBJ databases">
        <title>Complete genome sequence for Sulfitobacter sp. strain JK7-1.</title>
        <authorList>
            <person name="Park S.-J."/>
        </authorList>
    </citation>
    <scope>NUCLEOTIDE SEQUENCE</scope>
    <source>
        <strain evidence="16">JK7-1</strain>
    </source>
</reference>
<evidence type="ECO:0000256" key="3">
    <source>
        <dbReference type="ARBA" id="ARBA00007739"/>
    </source>
</evidence>
<dbReference type="InterPro" id="IPR012338">
    <property type="entry name" value="Beta-lactam/transpept-like"/>
</dbReference>
<evidence type="ECO:0000256" key="5">
    <source>
        <dbReference type="ARBA" id="ARBA00022670"/>
    </source>
</evidence>
<feature type="transmembrane region" description="Helical" evidence="13">
    <location>
        <begin position="75"/>
        <end position="94"/>
    </location>
</feature>
<dbReference type="GO" id="GO:0006508">
    <property type="term" value="P:proteolysis"/>
    <property type="evidence" value="ECO:0007669"/>
    <property type="project" value="UniProtKB-KW"/>
</dbReference>
<dbReference type="GO" id="GO:0004180">
    <property type="term" value="F:carboxypeptidase activity"/>
    <property type="evidence" value="ECO:0007669"/>
    <property type="project" value="UniProtKB-KW"/>
</dbReference>
<evidence type="ECO:0000259" key="15">
    <source>
        <dbReference type="Pfam" id="PF00912"/>
    </source>
</evidence>
<dbReference type="GO" id="GO:0009252">
    <property type="term" value="P:peptidoglycan biosynthetic process"/>
    <property type="evidence" value="ECO:0007669"/>
    <property type="project" value="TreeGrafter"/>
</dbReference>
<evidence type="ECO:0000256" key="4">
    <source>
        <dbReference type="ARBA" id="ARBA00022645"/>
    </source>
</evidence>
<dbReference type="InterPro" id="IPR036950">
    <property type="entry name" value="PBP_transglycosylase"/>
</dbReference>
<keyword evidence="4" id="KW-0121">Carboxypeptidase</keyword>
<dbReference type="Pfam" id="PF00905">
    <property type="entry name" value="Transpeptidase"/>
    <property type="match status" value="1"/>
</dbReference>
<dbReference type="EC" id="2.4.99.28" evidence="10"/>
<keyword evidence="9" id="KW-0511">Multifunctional enzyme</keyword>
<keyword evidence="13" id="KW-0472">Membrane</keyword>
<keyword evidence="5" id="KW-0645">Protease</keyword>
<keyword evidence="7" id="KW-0808">Transferase</keyword>
<dbReference type="AlphaFoldDB" id="A0A975PLP2"/>
<comment type="similarity">
    <text evidence="3">In the N-terminal section; belongs to the glycosyltransferase 51 family.</text>
</comment>
<dbReference type="InterPro" id="IPR050396">
    <property type="entry name" value="Glycosyltr_51/Transpeptidase"/>
</dbReference>
<feature type="compositionally biased region" description="Basic residues" evidence="12">
    <location>
        <begin position="32"/>
        <end position="46"/>
    </location>
</feature>
<keyword evidence="13" id="KW-0812">Transmembrane</keyword>
<keyword evidence="8" id="KW-0378">Hydrolase</keyword>
<dbReference type="InterPro" id="IPR023346">
    <property type="entry name" value="Lysozyme-like_dom_sf"/>
</dbReference>
<gene>
    <name evidence="16" type="ORF">KDD17_13485</name>
</gene>
<evidence type="ECO:0000256" key="7">
    <source>
        <dbReference type="ARBA" id="ARBA00022679"/>
    </source>
</evidence>
<dbReference type="RefSeq" id="WP_212704132.1">
    <property type="nucleotide sequence ID" value="NZ_CP073581.1"/>
</dbReference>
<dbReference type="PANTHER" id="PTHR32282:SF33">
    <property type="entry name" value="PEPTIDOGLYCAN GLYCOSYLTRANSFERASE"/>
    <property type="match status" value="1"/>
</dbReference>
<keyword evidence="6" id="KW-0328">Glycosyltransferase</keyword>
<dbReference type="Gene3D" id="3.40.710.10">
    <property type="entry name" value="DD-peptidase/beta-lactamase superfamily"/>
    <property type="match status" value="1"/>
</dbReference>
<dbReference type="InterPro" id="IPR001264">
    <property type="entry name" value="Glyco_trans_51"/>
</dbReference>
<dbReference type="GO" id="GO:0030288">
    <property type="term" value="C:outer membrane-bounded periplasmic space"/>
    <property type="evidence" value="ECO:0007669"/>
    <property type="project" value="TreeGrafter"/>
</dbReference>
<evidence type="ECO:0000256" key="8">
    <source>
        <dbReference type="ARBA" id="ARBA00022801"/>
    </source>
</evidence>
<feature type="domain" description="Penicillin-binding protein transpeptidase" evidence="14">
    <location>
        <begin position="399"/>
        <end position="667"/>
    </location>
</feature>
<dbReference type="SUPFAM" id="SSF53955">
    <property type="entry name" value="Lysozyme-like"/>
    <property type="match status" value="1"/>
</dbReference>
<evidence type="ECO:0000256" key="1">
    <source>
        <dbReference type="ARBA" id="ARBA00004752"/>
    </source>
</evidence>
<feature type="region of interest" description="Disordered" evidence="12">
    <location>
        <begin position="1"/>
        <end position="46"/>
    </location>
</feature>
<proteinExistence type="inferred from homology"/>
<sequence>MSDSSKRKRPLVAENRYRGKSGAAKSTAKPTASRRKKPAAKKRAARKPRRGGIIGFFAAIVRWILRLIWVIFSRTALVGIAVLALIVGYFYTTLPPVEELLDGRASGSVTMMDREGEVFAWRGDQFGGAVTAQNVSPHLKNAVIATEDKRFYRHIGLSPRGIASAIRINLSEGRGPLSGHGGSTITQQTAKLLCLGEPFDPSSGMTEAEYEADCRRGSIKRKAREAVYALAMEAKYDKDEILSIYLNRAYMGGGAYGAEAAAQRFFGKNAATLNPAEAAMIAGLLTAPSTLSPTSNLERSRNRAATVIRLMNEQGYLSAEEAAVAQANPAELSDAAQARAGGYFADWVMSTGPEFFTRNTTEDVIIRTTLDQRMQKAAEDGLKWVFDNKVRPGSEAQAAIVVMSADGAVRAMVGGRKTKVSGAFNRATQALRQTGSAFKPFIYAAALDLGYSPNDLVTDEAYCLNIPGSGQWCPKNYTNRFIGQTTMTNSLAQSLNIPAVKISESVGRETVSTVAEQFGIKSDLAAGPALALGASESTLIEMTGAFAGILNGGSSVTPYGLIDLSLRGDNEPLMGTGGGIGERVIQEDAARQLIYMMEKVVSEGTGQRAQFGGRQLAGKTGTTSAAKDAWFIGFSADYVAGVWMGYDDNTPLKGVTGGGLPAEIWRETMQRVHEGVPPKPLPLMPPAPAQVIFEGDSIATAPEPAAPPRAAQGGQGGLIDQVLRDIFGGGGGSGGAAAPAPNAGDR</sequence>
<organism evidence="16 17">
    <name type="scientific">Sulfitobacter albidus</name>
    <dbReference type="NCBI Taxonomy" id="2829501"/>
    <lineage>
        <taxon>Bacteria</taxon>
        <taxon>Pseudomonadati</taxon>
        <taxon>Pseudomonadota</taxon>
        <taxon>Alphaproteobacteria</taxon>
        <taxon>Rhodobacterales</taxon>
        <taxon>Roseobacteraceae</taxon>
        <taxon>Sulfitobacter</taxon>
    </lineage>
</organism>
<comment type="catalytic activity">
    <reaction evidence="11">
        <text>[GlcNAc-(1-&gt;4)-Mur2Ac(oyl-L-Ala-gamma-D-Glu-L-Lys-D-Ala-D-Ala)](n)-di-trans,octa-cis-undecaprenyl diphosphate + beta-D-GlcNAc-(1-&gt;4)-Mur2Ac(oyl-L-Ala-gamma-D-Glu-L-Lys-D-Ala-D-Ala)-di-trans,octa-cis-undecaprenyl diphosphate = [GlcNAc-(1-&gt;4)-Mur2Ac(oyl-L-Ala-gamma-D-Glu-L-Lys-D-Ala-D-Ala)](n+1)-di-trans,octa-cis-undecaprenyl diphosphate + di-trans,octa-cis-undecaprenyl diphosphate + H(+)</text>
        <dbReference type="Rhea" id="RHEA:23708"/>
        <dbReference type="Rhea" id="RHEA-COMP:9602"/>
        <dbReference type="Rhea" id="RHEA-COMP:9603"/>
        <dbReference type="ChEBI" id="CHEBI:15378"/>
        <dbReference type="ChEBI" id="CHEBI:58405"/>
        <dbReference type="ChEBI" id="CHEBI:60033"/>
        <dbReference type="ChEBI" id="CHEBI:78435"/>
        <dbReference type="EC" id="2.4.99.28"/>
    </reaction>
</comment>
<dbReference type="Proteomes" id="UP000683291">
    <property type="component" value="Chromosome 1"/>
</dbReference>
<protein>
    <recommendedName>
        <fullName evidence="10">peptidoglycan glycosyltransferase</fullName>
        <ecNumber evidence="10">2.4.99.28</ecNumber>
    </recommendedName>
</protein>
<evidence type="ECO:0000313" key="17">
    <source>
        <dbReference type="Proteomes" id="UP000683291"/>
    </source>
</evidence>
<name>A0A975PLP2_9RHOB</name>
<evidence type="ECO:0000256" key="13">
    <source>
        <dbReference type="SAM" id="Phobius"/>
    </source>
</evidence>
<evidence type="ECO:0000256" key="11">
    <source>
        <dbReference type="ARBA" id="ARBA00049902"/>
    </source>
</evidence>
<evidence type="ECO:0000256" key="12">
    <source>
        <dbReference type="SAM" id="MobiDB-lite"/>
    </source>
</evidence>
<evidence type="ECO:0000256" key="6">
    <source>
        <dbReference type="ARBA" id="ARBA00022676"/>
    </source>
</evidence>
<keyword evidence="13" id="KW-1133">Transmembrane helix</keyword>
<comment type="similarity">
    <text evidence="2">In the C-terminal section; belongs to the transpeptidase family.</text>
</comment>
<evidence type="ECO:0000256" key="9">
    <source>
        <dbReference type="ARBA" id="ARBA00023268"/>
    </source>
</evidence>
<dbReference type="PANTHER" id="PTHR32282">
    <property type="entry name" value="BINDING PROTEIN TRANSPEPTIDASE, PUTATIVE-RELATED"/>
    <property type="match status" value="1"/>
</dbReference>
<feature type="compositionally biased region" description="Basic residues" evidence="12">
    <location>
        <begin position="1"/>
        <end position="10"/>
    </location>
</feature>
<dbReference type="KEGG" id="sual:KDD17_13485"/>
<evidence type="ECO:0000256" key="2">
    <source>
        <dbReference type="ARBA" id="ARBA00007090"/>
    </source>
</evidence>
<accession>A0A975PLP2</accession>
<feature type="compositionally biased region" description="Low complexity" evidence="12">
    <location>
        <begin position="736"/>
        <end position="746"/>
    </location>
</feature>